<evidence type="ECO:0000313" key="2">
    <source>
        <dbReference type="Proteomes" id="UP000245962"/>
    </source>
</evidence>
<dbReference type="Proteomes" id="UP000245962">
    <property type="component" value="Unassembled WGS sequence"/>
</dbReference>
<name>A0A2U0HYF6_9FLAO</name>
<accession>A0A2U0HYF6</accession>
<reference evidence="1 2" key="1">
    <citation type="submission" date="2018-04" db="EMBL/GenBank/DDBJ databases">
        <title>Marixanthomonas spongiae HN-E44 sp. nov., isolated from a marine sponge.</title>
        <authorList>
            <person name="Luo L."/>
            <person name="Zhuang L."/>
        </authorList>
    </citation>
    <scope>NUCLEOTIDE SEQUENCE [LARGE SCALE GENOMIC DNA]</scope>
    <source>
        <strain evidence="1 2">HN-E44</strain>
    </source>
</reference>
<protein>
    <submittedName>
        <fullName evidence="1">Uncharacterized protein</fullName>
    </submittedName>
</protein>
<gene>
    <name evidence="1" type="ORF">DDV96_12045</name>
</gene>
<evidence type="ECO:0000313" key="1">
    <source>
        <dbReference type="EMBL" id="PVW13877.1"/>
    </source>
</evidence>
<dbReference type="RefSeq" id="WP_116695011.1">
    <property type="nucleotide sequence ID" value="NZ_QEHR01000007.1"/>
</dbReference>
<comment type="caution">
    <text evidence="1">The sequence shown here is derived from an EMBL/GenBank/DDBJ whole genome shotgun (WGS) entry which is preliminary data.</text>
</comment>
<keyword evidence="2" id="KW-1185">Reference proteome</keyword>
<organism evidence="1 2">
    <name type="scientific">Marixanthomonas spongiae</name>
    <dbReference type="NCBI Taxonomy" id="2174845"/>
    <lineage>
        <taxon>Bacteria</taxon>
        <taxon>Pseudomonadati</taxon>
        <taxon>Bacteroidota</taxon>
        <taxon>Flavobacteriia</taxon>
        <taxon>Flavobacteriales</taxon>
        <taxon>Flavobacteriaceae</taxon>
        <taxon>Marixanthomonas</taxon>
    </lineage>
</organism>
<dbReference type="OrthoDB" id="978748at2"/>
<proteinExistence type="predicted"/>
<dbReference type="AlphaFoldDB" id="A0A2U0HYF6"/>
<dbReference type="EMBL" id="QEHR01000007">
    <property type="protein sequence ID" value="PVW13877.1"/>
    <property type="molecule type" value="Genomic_DNA"/>
</dbReference>
<sequence length="158" mass="19020">MKPATVAQLKKELIFRSSDELEELCLRLAKFKKENKELLTYLLFQSHNEQEYIESVKQVIDDGFSTINTNSYYYMKKTVRKVLRMVKKYIRYSKEKETEVELLLYFCEQLKSLKPSIKRNKTLTNLYERQLTLAKKRISELHEDLQHDFTLEIEKLNL</sequence>